<protein>
    <submittedName>
        <fullName evidence="1">Uncharacterized protein</fullName>
    </submittedName>
</protein>
<reference evidence="1 2" key="1">
    <citation type="submission" date="2017-01" db="EMBL/GenBank/DDBJ databases">
        <authorList>
            <person name="Mah S.A."/>
            <person name="Swanson W.J."/>
            <person name="Moy G.W."/>
            <person name="Vacquier V.D."/>
        </authorList>
    </citation>
    <scope>NUCLEOTIDE SEQUENCE [LARGE SCALE GENOMIC DNA]</scope>
    <source>
        <strain evidence="1 2">DSM 11589</strain>
    </source>
</reference>
<dbReference type="EMBL" id="FTOA01000005">
    <property type="protein sequence ID" value="SIS98594.1"/>
    <property type="molecule type" value="Genomic_DNA"/>
</dbReference>
<dbReference type="Proteomes" id="UP000185678">
    <property type="component" value="Unassembled WGS sequence"/>
</dbReference>
<evidence type="ECO:0000313" key="2">
    <source>
        <dbReference type="Proteomes" id="UP000185678"/>
    </source>
</evidence>
<accession>A0A1N7NJQ2</accession>
<keyword evidence="2" id="KW-1185">Reference proteome</keyword>
<evidence type="ECO:0000313" key="1">
    <source>
        <dbReference type="EMBL" id="SIS98594.1"/>
    </source>
</evidence>
<gene>
    <name evidence="1" type="ORF">SAMN05421779_105173</name>
</gene>
<proteinExistence type="predicted"/>
<sequence>MKTGAEVRALNCCIHILDFPVGEQAISYTYFYYGNAGAG</sequence>
<organism evidence="1 2">
    <name type="scientific">Insolitispirillum peregrinum</name>
    <dbReference type="NCBI Taxonomy" id="80876"/>
    <lineage>
        <taxon>Bacteria</taxon>
        <taxon>Pseudomonadati</taxon>
        <taxon>Pseudomonadota</taxon>
        <taxon>Alphaproteobacteria</taxon>
        <taxon>Rhodospirillales</taxon>
        <taxon>Novispirillaceae</taxon>
        <taxon>Insolitispirillum</taxon>
    </lineage>
</organism>
<dbReference type="AlphaFoldDB" id="A0A1N7NJQ2"/>
<name>A0A1N7NJQ2_9PROT</name>